<gene>
    <name evidence="2" type="ORF">B6S09_11965</name>
    <name evidence="3" type="ORF">LY04_03168</name>
</gene>
<sequence length="165" mass="18676">MITRISKTLMVAAIGFFAFLVAFGNITDYETNFSFVHHVFLMDTIFPDASIKYRAVETGWIHHLGYIGIIILESMTSLLCLFGAWRLWCHRKAGAAAFNRAKGLAIAGLTLGFLTWQVGFMSVGGEWFGMWMSSQWNGVPDAFRFFMTILGVLIYLVLRDEELDK</sequence>
<evidence type="ECO:0000313" key="2">
    <source>
        <dbReference type="EMBL" id="OYD23648.1"/>
    </source>
</evidence>
<evidence type="ECO:0000313" key="5">
    <source>
        <dbReference type="Proteomes" id="UP000295058"/>
    </source>
</evidence>
<dbReference type="EMBL" id="NQJF01000009">
    <property type="protein sequence ID" value="OYD23648.1"/>
    <property type="molecule type" value="Genomic_DNA"/>
</dbReference>
<keyword evidence="1" id="KW-0472">Membrane</keyword>
<keyword evidence="5" id="KW-1185">Reference proteome</keyword>
<dbReference type="EMBL" id="SODO01000016">
    <property type="protein sequence ID" value="TDW55841.1"/>
    <property type="molecule type" value="Genomic_DNA"/>
</dbReference>
<protein>
    <submittedName>
        <fullName evidence="3">Small integral membrane protein</fullName>
    </submittedName>
</protein>
<comment type="caution">
    <text evidence="2">The sequence shown here is derived from an EMBL/GenBank/DDBJ whole genome shotgun (WGS) entry which is preliminary data.</text>
</comment>
<evidence type="ECO:0000313" key="3">
    <source>
        <dbReference type="EMBL" id="TDW55841.1"/>
    </source>
</evidence>
<reference evidence="2 4" key="1">
    <citation type="submission" date="2017-08" db="EMBL/GenBank/DDBJ databases">
        <title>Draft Genome Sequence of the Marine Bacterium Oceanimonas baumannii ATCC 700832.</title>
        <authorList>
            <person name="Mcclelland W.D."/>
            <person name="Brennan M.A."/>
            <person name="Trachtenberg A.M."/>
            <person name="Maclea K.S."/>
        </authorList>
    </citation>
    <scope>NUCLEOTIDE SEQUENCE [LARGE SCALE GENOMIC DNA]</scope>
    <source>
        <strain evidence="2 4">ATCC 700832</strain>
    </source>
</reference>
<organism evidence="2 4">
    <name type="scientific">Oceanimonas baumannii</name>
    <dbReference type="NCBI Taxonomy" id="129578"/>
    <lineage>
        <taxon>Bacteria</taxon>
        <taxon>Pseudomonadati</taxon>
        <taxon>Pseudomonadota</taxon>
        <taxon>Gammaproteobacteria</taxon>
        <taxon>Aeromonadales</taxon>
        <taxon>Aeromonadaceae</taxon>
        <taxon>Oceanimonas</taxon>
    </lineage>
</organism>
<reference evidence="3 5" key="2">
    <citation type="submission" date="2019-03" db="EMBL/GenBank/DDBJ databases">
        <title>Genomic Encyclopedia of Archaeal and Bacterial Type Strains, Phase II (KMG-II): from individual species to whole genera.</title>
        <authorList>
            <person name="Goeker M."/>
        </authorList>
    </citation>
    <scope>NUCLEOTIDE SEQUENCE [LARGE SCALE GENOMIC DNA]</scope>
    <source>
        <strain evidence="3 5">DSM 15594</strain>
    </source>
</reference>
<feature type="transmembrane region" description="Helical" evidence="1">
    <location>
        <begin position="64"/>
        <end position="89"/>
    </location>
</feature>
<name>A0A235CGB3_9GAMM</name>
<feature type="transmembrane region" description="Helical" evidence="1">
    <location>
        <begin position="142"/>
        <end position="158"/>
    </location>
</feature>
<proteinExistence type="predicted"/>
<feature type="transmembrane region" description="Helical" evidence="1">
    <location>
        <begin position="101"/>
        <end position="122"/>
    </location>
</feature>
<dbReference type="AlphaFoldDB" id="A0A235CGB3"/>
<keyword evidence="1" id="KW-0812">Transmembrane</keyword>
<keyword evidence="1" id="KW-1133">Transmembrane helix</keyword>
<dbReference type="OrthoDB" id="7618855at2"/>
<dbReference type="Proteomes" id="UP000243640">
    <property type="component" value="Unassembled WGS sequence"/>
</dbReference>
<evidence type="ECO:0000256" key="1">
    <source>
        <dbReference type="SAM" id="Phobius"/>
    </source>
</evidence>
<dbReference type="Proteomes" id="UP000295058">
    <property type="component" value="Unassembled WGS sequence"/>
</dbReference>
<dbReference type="Pfam" id="PF09933">
    <property type="entry name" value="DUF2165"/>
    <property type="match status" value="1"/>
</dbReference>
<dbReference type="RefSeq" id="WP_094278720.1">
    <property type="nucleotide sequence ID" value="NZ_JBLWZI010000006.1"/>
</dbReference>
<evidence type="ECO:0000313" key="4">
    <source>
        <dbReference type="Proteomes" id="UP000243640"/>
    </source>
</evidence>
<accession>A0A235CGB3</accession>
<dbReference type="InterPro" id="IPR018681">
    <property type="entry name" value="DUF2165_transmembrane"/>
</dbReference>